<dbReference type="CDD" id="cd04301">
    <property type="entry name" value="NAT_SF"/>
    <property type="match status" value="1"/>
</dbReference>
<reference evidence="6" key="1">
    <citation type="submission" date="2023-07" db="EMBL/GenBank/DDBJ databases">
        <title>Whole genome shotgun sequence of Streptomyces nojiriensis NBRC 13794.</title>
        <authorList>
            <person name="Komaki H."/>
            <person name="Tamura T."/>
        </authorList>
    </citation>
    <scope>NUCLEOTIDE SEQUENCE [LARGE SCALE GENOMIC DNA]</scope>
    <source>
        <strain evidence="6">NBRC 13794</strain>
    </source>
</reference>
<evidence type="ECO:0000313" key="5">
    <source>
        <dbReference type="EMBL" id="GHI73198.1"/>
    </source>
</evidence>
<protein>
    <recommendedName>
        <fullName evidence="4">N-acetyltransferase domain-containing protein</fullName>
    </recommendedName>
</protein>
<evidence type="ECO:0000256" key="2">
    <source>
        <dbReference type="ARBA" id="ARBA00023315"/>
    </source>
</evidence>
<keyword evidence="2" id="KW-0012">Acyltransferase</keyword>
<comment type="caution">
    <text evidence="5">The sequence shown here is derived from an EMBL/GenBank/DDBJ whole genome shotgun (WGS) entry which is preliminary data.</text>
</comment>
<evidence type="ECO:0000256" key="1">
    <source>
        <dbReference type="ARBA" id="ARBA00022679"/>
    </source>
</evidence>
<evidence type="ECO:0000259" key="4">
    <source>
        <dbReference type="PROSITE" id="PS51186"/>
    </source>
</evidence>
<organism evidence="5 6">
    <name type="scientific">Streptomyces nojiriensis</name>
    <dbReference type="NCBI Taxonomy" id="66374"/>
    <lineage>
        <taxon>Bacteria</taxon>
        <taxon>Bacillati</taxon>
        <taxon>Actinomycetota</taxon>
        <taxon>Actinomycetes</taxon>
        <taxon>Kitasatosporales</taxon>
        <taxon>Streptomycetaceae</taxon>
        <taxon>Streptomyces</taxon>
    </lineage>
</organism>
<feature type="region of interest" description="Disordered" evidence="3">
    <location>
        <begin position="1"/>
        <end position="38"/>
    </location>
</feature>
<dbReference type="SUPFAM" id="SSF55729">
    <property type="entry name" value="Acyl-CoA N-acyltransferases (Nat)"/>
    <property type="match status" value="1"/>
</dbReference>
<keyword evidence="6" id="KW-1185">Reference proteome</keyword>
<dbReference type="Proteomes" id="UP000613974">
    <property type="component" value="Unassembled WGS sequence"/>
</dbReference>
<dbReference type="Gene3D" id="3.40.630.30">
    <property type="match status" value="1"/>
</dbReference>
<proteinExistence type="predicted"/>
<dbReference type="InterPro" id="IPR050680">
    <property type="entry name" value="YpeA/RimI_acetyltransf"/>
</dbReference>
<feature type="domain" description="N-acetyltransferase" evidence="4">
    <location>
        <begin position="125"/>
        <end position="322"/>
    </location>
</feature>
<accession>A0ABQ3SYI3</accession>
<evidence type="ECO:0000313" key="6">
    <source>
        <dbReference type="Proteomes" id="UP000613974"/>
    </source>
</evidence>
<sequence>MGGVDPAVAVHEDDQREGPGAPAGRGGEHPGEVVAGGGDRDALLVEAVVVLPQDDTGEEEGGGEGHEEAGQQCPAQSAGRCGYGGLGHLGSGFLARGFTHSFAHIKNDRNGNERITLARMTTESVEVRRGLPEGAAPRVAELYWEAFGGKLGLALGPAEAGRRFIAGHLHPDRAVTALSGGDGQGGGRVVGVAGYQLAGRGLVGGDAAAVMAQYGRVRGLYRVVLLALLERTPARGELVMDGIAVDPAERSRGIGGLLLREIEAIAVEQRCRRIRLDVVAENPRARELYEKHGFRAVRVQRTPWLRDVLGFGGVTTMHKEVAAR</sequence>
<dbReference type="EMBL" id="BNEC01000005">
    <property type="protein sequence ID" value="GHI73198.1"/>
    <property type="molecule type" value="Genomic_DNA"/>
</dbReference>
<feature type="region of interest" description="Disordered" evidence="3">
    <location>
        <begin position="55"/>
        <end position="75"/>
    </location>
</feature>
<dbReference type="InterPro" id="IPR000182">
    <property type="entry name" value="GNAT_dom"/>
</dbReference>
<keyword evidence="1" id="KW-0808">Transferase</keyword>
<name>A0ABQ3SYI3_9ACTN</name>
<dbReference type="Pfam" id="PF00583">
    <property type="entry name" value="Acetyltransf_1"/>
    <property type="match status" value="1"/>
</dbReference>
<dbReference type="PROSITE" id="PS51186">
    <property type="entry name" value="GNAT"/>
    <property type="match status" value="1"/>
</dbReference>
<gene>
    <name evidence="5" type="ORF">Snoj_71160</name>
</gene>
<evidence type="ECO:0000256" key="3">
    <source>
        <dbReference type="SAM" id="MobiDB-lite"/>
    </source>
</evidence>
<dbReference type="PANTHER" id="PTHR43420">
    <property type="entry name" value="ACETYLTRANSFERASE"/>
    <property type="match status" value="1"/>
</dbReference>
<dbReference type="InterPro" id="IPR016181">
    <property type="entry name" value="Acyl_CoA_acyltransferase"/>
</dbReference>